<gene>
    <name evidence="2" type="ORF">ACFP81_07270</name>
</gene>
<keyword evidence="3" id="KW-1185">Reference proteome</keyword>
<feature type="region of interest" description="Disordered" evidence="1">
    <location>
        <begin position="159"/>
        <end position="179"/>
    </location>
</feature>
<evidence type="ECO:0000313" key="3">
    <source>
        <dbReference type="Proteomes" id="UP001596297"/>
    </source>
</evidence>
<evidence type="ECO:0000313" key="2">
    <source>
        <dbReference type="EMBL" id="MFC6591830.1"/>
    </source>
</evidence>
<dbReference type="Pfam" id="PF11303">
    <property type="entry name" value="DUF3105"/>
    <property type="match status" value="1"/>
</dbReference>
<sequence length="179" mass="18900">MTSRLAPPTRPLAALLLAACLSGCGDPPPDRLSGVLRYEYPYGPQRSGHLHYDLAPPVGGAHNALWQTCGIYAQPLYDEYAVHTLARGAVWLTYRPDLPAAEVAQLSALTRGQPLTLLSPYPGQTAAVTASAWNVQMQAQNAADPRLARFIREFAGAKGGAPEQGLGCSGGTQAVRPPA</sequence>
<comment type="caution">
    <text evidence="2">The sequence shown here is derived from an EMBL/GenBank/DDBJ whole genome shotgun (WGS) entry which is preliminary data.</text>
</comment>
<dbReference type="EMBL" id="JBHSWD010000001">
    <property type="protein sequence ID" value="MFC6591830.1"/>
    <property type="molecule type" value="Genomic_DNA"/>
</dbReference>
<dbReference type="Proteomes" id="UP001596297">
    <property type="component" value="Unassembled WGS sequence"/>
</dbReference>
<evidence type="ECO:0000256" key="1">
    <source>
        <dbReference type="SAM" id="MobiDB-lite"/>
    </source>
</evidence>
<protein>
    <submittedName>
        <fullName evidence="2">DUF3105 domain-containing protein</fullName>
    </submittedName>
</protein>
<dbReference type="InterPro" id="IPR021454">
    <property type="entry name" value="DUF3105"/>
</dbReference>
<accession>A0ABW1YF69</accession>
<dbReference type="RefSeq" id="WP_380082844.1">
    <property type="nucleotide sequence ID" value="NZ_JBHSWD010000001.1"/>
</dbReference>
<reference evidence="3" key="1">
    <citation type="journal article" date="2019" name="Int. J. Syst. Evol. Microbiol.">
        <title>The Global Catalogue of Microorganisms (GCM) 10K type strain sequencing project: providing services to taxonomists for standard genome sequencing and annotation.</title>
        <authorList>
            <consortium name="The Broad Institute Genomics Platform"/>
            <consortium name="The Broad Institute Genome Sequencing Center for Infectious Disease"/>
            <person name="Wu L."/>
            <person name="Ma J."/>
        </authorList>
    </citation>
    <scope>NUCLEOTIDE SEQUENCE [LARGE SCALE GENOMIC DNA]</scope>
    <source>
        <strain evidence="3">CGMCC 1.15772</strain>
    </source>
</reference>
<name>A0ABW1YF69_9DEIO</name>
<organism evidence="2 3">
    <name type="scientific">Deinococcus lacus</name>
    <dbReference type="NCBI Taxonomy" id="392561"/>
    <lineage>
        <taxon>Bacteria</taxon>
        <taxon>Thermotogati</taxon>
        <taxon>Deinococcota</taxon>
        <taxon>Deinococci</taxon>
        <taxon>Deinococcales</taxon>
        <taxon>Deinococcaceae</taxon>
        <taxon>Deinococcus</taxon>
    </lineage>
</organism>
<proteinExistence type="predicted"/>